<dbReference type="Proteomes" id="UP000654482">
    <property type="component" value="Unassembled WGS sequence"/>
</dbReference>
<evidence type="ECO:0000313" key="3">
    <source>
        <dbReference type="Proteomes" id="UP000654482"/>
    </source>
</evidence>
<evidence type="ECO:0000313" key="2">
    <source>
        <dbReference type="EMBL" id="MBE9119203.1"/>
    </source>
</evidence>
<sequence length="187" mass="21241">MAKSKYCPEIVECLCGEIAANGLIVGACRVAGISQDTFFNWVKRHSDFSEKIEAAKTQFRHNRPTRQKILATNAITEALEGKREIRWNKHKVVTTERRDVQGNLLFTDTVITEEDNVQYMPVPSWVFDKVLPKPIHGFEELLLYSEKIGCAVNVVDGEKFAQVLIDSDVGKLFLDGRLKSQDTHLYN</sequence>
<dbReference type="Gene3D" id="1.10.10.60">
    <property type="entry name" value="Homeodomain-like"/>
    <property type="match status" value="1"/>
</dbReference>
<name>A0A8J7IYX3_9CYAN</name>
<dbReference type="EMBL" id="JADEWZ010000099">
    <property type="protein sequence ID" value="MBE9119200.1"/>
    <property type="molecule type" value="Genomic_DNA"/>
</dbReference>
<comment type="caution">
    <text evidence="2">The sequence shown here is derived from an EMBL/GenBank/DDBJ whole genome shotgun (WGS) entry which is preliminary data.</text>
</comment>
<dbReference type="AlphaFoldDB" id="A0A8J7IYX3"/>
<dbReference type="RefSeq" id="WP_194032291.1">
    <property type="nucleotide sequence ID" value="NZ_JADEWZ010000099.1"/>
</dbReference>
<evidence type="ECO:0000313" key="1">
    <source>
        <dbReference type="EMBL" id="MBE9119200.1"/>
    </source>
</evidence>
<organism evidence="2 3">
    <name type="scientific">Lusitaniella coriacea LEGE 07157</name>
    <dbReference type="NCBI Taxonomy" id="945747"/>
    <lineage>
        <taxon>Bacteria</taxon>
        <taxon>Bacillati</taxon>
        <taxon>Cyanobacteriota</taxon>
        <taxon>Cyanophyceae</taxon>
        <taxon>Spirulinales</taxon>
        <taxon>Lusitaniellaceae</taxon>
        <taxon>Lusitaniella</taxon>
    </lineage>
</organism>
<dbReference type="EMBL" id="JADEWZ010000099">
    <property type="protein sequence ID" value="MBE9119203.1"/>
    <property type="molecule type" value="Genomic_DNA"/>
</dbReference>
<dbReference type="PROSITE" id="PS51257">
    <property type="entry name" value="PROKAR_LIPOPROTEIN"/>
    <property type="match status" value="1"/>
</dbReference>
<gene>
    <name evidence="1" type="ORF">IQ249_25450</name>
    <name evidence="2" type="ORF">IQ249_25465</name>
</gene>
<accession>A0A8J7IYX3</accession>
<protein>
    <submittedName>
        <fullName evidence="2">Uncharacterized protein</fullName>
    </submittedName>
</protein>
<reference evidence="2" key="1">
    <citation type="submission" date="2020-10" db="EMBL/GenBank/DDBJ databases">
        <authorList>
            <person name="Castelo-Branco R."/>
            <person name="Eusebio N."/>
            <person name="Adriana R."/>
            <person name="Vieira A."/>
            <person name="Brugerolle De Fraissinette N."/>
            <person name="Rezende De Castro R."/>
            <person name="Schneider M.P."/>
            <person name="Vasconcelos V."/>
            <person name="Leao P.N."/>
        </authorList>
    </citation>
    <scope>NUCLEOTIDE SEQUENCE</scope>
    <source>
        <strain evidence="2">LEGE 07157</strain>
    </source>
</reference>
<proteinExistence type="predicted"/>
<keyword evidence="3" id="KW-1185">Reference proteome</keyword>